<dbReference type="Pfam" id="PF14084">
    <property type="entry name" value="DUF4264"/>
    <property type="match status" value="1"/>
</dbReference>
<comment type="caution">
    <text evidence="1">The sequence shown here is derived from an EMBL/GenBank/DDBJ whole genome shotgun (WGS) entry which is preliminary data.</text>
</comment>
<organism evidence="1 2">
    <name type="scientific">Oxobacter pfennigii</name>
    <dbReference type="NCBI Taxonomy" id="36849"/>
    <lineage>
        <taxon>Bacteria</taxon>
        <taxon>Bacillati</taxon>
        <taxon>Bacillota</taxon>
        <taxon>Clostridia</taxon>
        <taxon>Eubacteriales</taxon>
        <taxon>Clostridiaceae</taxon>
        <taxon>Oxobacter</taxon>
    </lineage>
</organism>
<keyword evidence="2" id="KW-1185">Reference proteome</keyword>
<proteinExistence type="predicted"/>
<evidence type="ECO:0000313" key="1">
    <source>
        <dbReference type="EMBL" id="KPU44861.1"/>
    </source>
</evidence>
<accession>A0A0P8YCI0</accession>
<name>A0A0P8YCI0_9CLOT</name>
<gene>
    <name evidence="1" type="ORF">OXPF_13390</name>
</gene>
<protein>
    <recommendedName>
        <fullName evidence="3">DUF4264 domain-containing protein</fullName>
    </recommendedName>
</protein>
<dbReference type="InterPro" id="IPR012190">
    <property type="entry name" value="UCP036698"/>
</dbReference>
<evidence type="ECO:0000313" key="2">
    <source>
        <dbReference type="Proteomes" id="UP000050326"/>
    </source>
</evidence>
<dbReference type="STRING" id="36849.OXPF_13390"/>
<sequence>MEKEQLNVIGQKIYEGNPKLYEIVDFLNKSLKHKNLIFGMAIKDNKQVITIYEE</sequence>
<dbReference type="RefSeq" id="WP_083479731.1">
    <property type="nucleotide sequence ID" value="NZ_LKET01000028.1"/>
</dbReference>
<reference evidence="1 2" key="1">
    <citation type="submission" date="2015-09" db="EMBL/GenBank/DDBJ databases">
        <title>Genome sequence of Oxobacter pfennigii DSM 3222.</title>
        <authorList>
            <person name="Poehlein A."/>
            <person name="Bengelsdorf F.R."/>
            <person name="Schiel-Bengelsdorf B."/>
            <person name="Duerre P."/>
            <person name="Daniel R."/>
        </authorList>
    </citation>
    <scope>NUCLEOTIDE SEQUENCE [LARGE SCALE GENOMIC DNA]</scope>
    <source>
        <strain evidence="1 2">DSM 3222</strain>
    </source>
</reference>
<evidence type="ECO:0008006" key="3">
    <source>
        <dbReference type="Google" id="ProtNLM"/>
    </source>
</evidence>
<dbReference type="AlphaFoldDB" id="A0A0P8YCI0"/>
<dbReference type="EMBL" id="LKET01000028">
    <property type="protein sequence ID" value="KPU44861.1"/>
    <property type="molecule type" value="Genomic_DNA"/>
</dbReference>
<dbReference type="Proteomes" id="UP000050326">
    <property type="component" value="Unassembled WGS sequence"/>
</dbReference>
<dbReference type="OrthoDB" id="2382360at2"/>